<dbReference type="SUPFAM" id="SSF52402">
    <property type="entry name" value="Adenine nucleotide alpha hydrolases-like"/>
    <property type="match status" value="1"/>
</dbReference>
<evidence type="ECO:0000256" key="3">
    <source>
        <dbReference type="ARBA" id="ARBA00022694"/>
    </source>
</evidence>
<evidence type="ECO:0000256" key="8">
    <source>
        <dbReference type="ARBA" id="ARBA00051542"/>
    </source>
</evidence>
<dbReference type="GO" id="GO:0000049">
    <property type="term" value="F:tRNA binding"/>
    <property type="evidence" value="ECO:0007669"/>
    <property type="project" value="UniProtKB-KW"/>
</dbReference>
<protein>
    <recommendedName>
        <fullName evidence="9">tRNA-specific 2-thiouridylase MnmA</fullName>
        <ecNumber evidence="9">2.8.1.13</ecNumber>
    </recommendedName>
</protein>
<evidence type="ECO:0000259" key="10">
    <source>
        <dbReference type="Pfam" id="PF20258"/>
    </source>
</evidence>
<dbReference type="NCBIfam" id="NF001138">
    <property type="entry name" value="PRK00143.1"/>
    <property type="match status" value="1"/>
</dbReference>
<dbReference type="HAMAP" id="MF_00144">
    <property type="entry name" value="tRNA_thiouridyl_MnmA"/>
    <property type="match status" value="1"/>
</dbReference>
<feature type="active site" description="Nucleophile" evidence="9">
    <location>
        <position position="139"/>
    </location>
</feature>
<evidence type="ECO:0000313" key="13">
    <source>
        <dbReference type="Proteomes" id="UP000606463"/>
    </source>
</evidence>
<comment type="caution">
    <text evidence="12">The sequence shown here is derived from an EMBL/GenBank/DDBJ whole genome shotgun (WGS) entry which is preliminary data.</text>
</comment>
<dbReference type="CDD" id="cd01998">
    <property type="entry name" value="MnmA_TRMU-like"/>
    <property type="match status" value="1"/>
</dbReference>
<feature type="binding site" evidence="9">
    <location>
        <begin position="55"/>
        <end position="62"/>
    </location>
    <ligand>
        <name>ATP</name>
        <dbReference type="ChEBI" id="CHEBI:30616"/>
    </ligand>
</feature>
<evidence type="ECO:0000256" key="2">
    <source>
        <dbReference type="ARBA" id="ARBA00022679"/>
    </source>
</evidence>
<keyword evidence="5 9" id="KW-0067">ATP-binding</keyword>
<evidence type="ECO:0000256" key="4">
    <source>
        <dbReference type="ARBA" id="ARBA00022741"/>
    </source>
</evidence>
<keyword evidence="2 9" id="KW-0808">Transferase</keyword>
<feature type="binding site" evidence="9">
    <location>
        <position position="83"/>
    </location>
    <ligand>
        <name>ATP</name>
        <dbReference type="ChEBI" id="CHEBI:30616"/>
    </ligand>
</feature>
<keyword evidence="3 9" id="KW-0819">tRNA processing</keyword>
<dbReference type="Gene3D" id="2.40.30.10">
    <property type="entry name" value="Translation factors"/>
    <property type="match status" value="1"/>
</dbReference>
<keyword evidence="7" id="KW-1015">Disulfide bond</keyword>
<dbReference type="GO" id="GO:0103016">
    <property type="term" value="F:tRNA-uridine 2-sulfurtransferase activity"/>
    <property type="evidence" value="ECO:0007669"/>
    <property type="project" value="UniProtKB-EC"/>
</dbReference>
<feature type="domain" description="tRNA-specific 2-thiouridylase MnmA-like central" evidence="11">
    <location>
        <begin position="243"/>
        <end position="305"/>
    </location>
</feature>
<dbReference type="InterPro" id="IPR014729">
    <property type="entry name" value="Rossmann-like_a/b/a_fold"/>
</dbReference>
<comment type="subcellular location">
    <subcellularLocation>
        <location evidence="9">Cytoplasm</location>
    </subcellularLocation>
</comment>
<dbReference type="GO" id="GO:0005737">
    <property type="term" value="C:cytoplasm"/>
    <property type="evidence" value="ECO:0007669"/>
    <property type="project" value="UniProtKB-SubCell"/>
</dbReference>
<evidence type="ECO:0000256" key="5">
    <source>
        <dbReference type="ARBA" id="ARBA00022840"/>
    </source>
</evidence>
<dbReference type="FunFam" id="2.30.30.280:FF:000001">
    <property type="entry name" value="tRNA-specific 2-thiouridylase MnmA"/>
    <property type="match status" value="1"/>
</dbReference>
<dbReference type="GO" id="GO:0005524">
    <property type="term" value="F:ATP binding"/>
    <property type="evidence" value="ECO:0007669"/>
    <property type="project" value="UniProtKB-KW"/>
</dbReference>
<feature type="site" description="Interaction with tRNA" evidence="9">
    <location>
        <position position="371"/>
    </location>
</feature>
<dbReference type="Gene3D" id="2.30.30.280">
    <property type="entry name" value="Adenine nucleotide alpha hydrolases-like domains"/>
    <property type="match status" value="1"/>
</dbReference>
<dbReference type="InterPro" id="IPR023382">
    <property type="entry name" value="MnmA-like_central_sf"/>
</dbReference>
<comment type="catalytic activity">
    <reaction evidence="8 9">
        <text>S-sulfanyl-L-cysteinyl-[protein] + uridine(34) in tRNA + AH2 + ATP = 2-thiouridine(34) in tRNA + L-cysteinyl-[protein] + A + AMP + diphosphate + H(+)</text>
        <dbReference type="Rhea" id="RHEA:47032"/>
        <dbReference type="Rhea" id="RHEA-COMP:10131"/>
        <dbReference type="Rhea" id="RHEA-COMP:11726"/>
        <dbReference type="Rhea" id="RHEA-COMP:11727"/>
        <dbReference type="Rhea" id="RHEA-COMP:11728"/>
        <dbReference type="ChEBI" id="CHEBI:13193"/>
        <dbReference type="ChEBI" id="CHEBI:15378"/>
        <dbReference type="ChEBI" id="CHEBI:17499"/>
        <dbReference type="ChEBI" id="CHEBI:29950"/>
        <dbReference type="ChEBI" id="CHEBI:30616"/>
        <dbReference type="ChEBI" id="CHEBI:33019"/>
        <dbReference type="ChEBI" id="CHEBI:61963"/>
        <dbReference type="ChEBI" id="CHEBI:65315"/>
        <dbReference type="ChEBI" id="CHEBI:87170"/>
        <dbReference type="ChEBI" id="CHEBI:456215"/>
        <dbReference type="EC" id="2.8.1.13"/>
    </reaction>
</comment>
<dbReference type="Pfam" id="PF20259">
    <property type="entry name" value="tRNA_Me_trans_M"/>
    <property type="match status" value="1"/>
</dbReference>
<accession>A0A9D0YP50</accession>
<feature type="region of interest" description="Interaction with tRNA" evidence="9">
    <location>
        <begin position="185"/>
        <end position="187"/>
    </location>
</feature>
<evidence type="ECO:0000256" key="1">
    <source>
        <dbReference type="ARBA" id="ARBA00022555"/>
    </source>
</evidence>
<dbReference type="AlphaFoldDB" id="A0A9D0YP50"/>
<feature type="site" description="Interaction with tRNA" evidence="9">
    <location>
        <position position="164"/>
    </location>
</feature>
<dbReference type="Gene3D" id="3.40.50.620">
    <property type="entry name" value="HUPs"/>
    <property type="match status" value="1"/>
</dbReference>
<dbReference type="PANTHER" id="PTHR11933">
    <property type="entry name" value="TRNA 5-METHYLAMINOMETHYL-2-THIOURIDYLATE -METHYLTRANSFERASE"/>
    <property type="match status" value="1"/>
</dbReference>
<organism evidence="12 13">
    <name type="scientific">Aquifex aeolicus</name>
    <dbReference type="NCBI Taxonomy" id="63363"/>
    <lineage>
        <taxon>Bacteria</taxon>
        <taxon>Pseudomonadati</taxon>
        <taxon>Aquificota</taxon>
        <taxon>Aquificia</taxon>
        <taxon>Aquificales</taxon>
        <taxon>Aquificaceae</taxon>
        <taxon>Aquifex</taxon>
    </lineage>
</organism>
<keyword evidence="9" id="KW-0963">Cytoplasm</keyword>
<reference evidence="12" key="1">
    <citation type="journal article" date="2020" name="ISME J.">
        <title>Gammaproteobacteria mediating utilization of methyl-, sulfur- and petroleum organic compounds in deep ocean hydrothermal plumes.</title>
        <authorList>
            <person name="Zhou Z."/>
            <person name="Liu Y."/>
            <person name="Pan J."/>
            <person name="Cron B.R."/>
            <person name="Toner B.M."/>
            <person name="Anantharaman K."/>
            <person name="Breier J.A."/>
            <person name="Dick G.J."/>
            <person name="Li M."/>
        </authorList>
    </citation>
    <scope>NUCLEOTIDE SEQUENCE</scope>
    <source>
        <strain evidence="12">SZUA-1501</strain>
    </source>
</reference>
<dbReference type="Pfam" id="PF20258">
    <property type="entry name" value="tRNA_Me_trans_C"/>
    <property type="match status" value="1"/>
</dbReference>
<comment type="function">
    <text evidence="9">Catalyzes the 2-thiolation of uridine at the wobble position (U34) of tRNA, leading to the formation of s(2)U34.</text>
</comment>
<dbReference type="InterPro" id="IPR046884">
    <property type="entry name" value="MnmA-like_central"/>
</dbReference>
<feature type="domain" description="tRNA-specific 2-thiouridylase MnmA-like C-terminal" evidence="10">
    <location>
        <begin position="333"/>
        <end position="388"/>
    </location>
</feature>
<evidence type="ECO:0000256" key="6">
    <source>
        <dbReference type="ARBA" id="ARBA00022884"/>
    </source>
</evidence>
<evidence type="ECO:0000256" key="9">
    <source>
        <dbReference type="HAMAP-Rule" id="MF_00144"/>
    </source>
</evidence>
<evidence type="ECO:0000313" key="12">
    <source>
        <dbReference type="EMBL" id="HIP98343.1"/>
    </source>
</evidence>
<name>A0A9D0YP50_AQUAO</name>
<keyword evidence="6 9" id="KW-0694">RNA-binding</keyword>
<gene>
    <name evidence="9 12" type="primary">mnmA</name>
    <name evidence="12" type="ORF">EYH37_03115</name>
</gene>
<dbReference type="NCBIfam" id="TIGR00420">
    <property type="entry name" value="trmU"/>
    <property type="match status" value="1"/>
</dbReference>
<evidence type="ECO:0000256" key="7">
    <source>
        <dbReference type="ARBA" id="ARBA00023157"/>
    </source>
</evidence>
<feature type="region of interest" description="Interaction with tRNA" evidence="9">
    <location>
        <begin position="338"/>
        <end position="339"/>
    </location>
</feature>
<keyword evidence="4 9" id="KW-0547">Nucleotide-binding</keyword>
<dbReference type="PANTHER" id="PTHR11933:SF5">
    <property type="entry name" value="MITOCHONDRIAL TRNA-SPECIFIC 2-THIOURIDYLASE 1"/>
    <property type="match status" value="1"/>
</dbReference>
<dbReference type="EC" id="2.8.1.13" evidence="9"/>
<feature type="binding site" evidence="9">
    <location>
        <position position="163"/>
    </location>
    <ligand>
        <name>ATP</name>
        <dbReference type="ChEBI" id="CHEBI:30616"/>
    </ligand>
</feature>
<proteinExistence type="inferred from homology"/>
<dbReference type="Proteomes" id="UP000606463">
    <property type="component" value="Unassembled WGS sequence"/>
</dbReference>
<keyword evidence="1 9" id="KW-0820">tRNA-binding</keyword>
<dbReference type="InterPro" id="IPR046885">
    <property type="entry name" value="MnmA-like_C"/>
</dbReference>
<comment type="caution">
    <text evidence="9">Lacks conserved residue(s) required for the propagation of feature annotation.</text>
</comment>
<comment type="similarity">
    <text evidence="9">Belongs to the MnmA/TRMU family.</text>
</comment>
<dbReference type="GO" id="GO:0002143">
    <property type="term" value="P:tRNA wobble position uridine thiolation"/>
    <property type="evidence" value="ECO:0007669"/>
    <property type="project" value="TreeGrafter"/>
</dbReference>
<dbReference type="EMBL" id="DQVE01000032">
    <property type="protein sequence ID" value="HIP98343.1"/>
    <property type="molecule type" value="Genomic_DNA"/>
</dbReference>
<dbReference type="InterPro" id="IPR004506">
    <property type="entry name" value="MnmA-like"/>
</dbReference>
<dbReference type="Pfam" id="PF03054">
    <property type="entry name" value="tRNA_Me_trans"/>
    <property type="match status" value="1"/>
</dbReference>
<feature type="active site" description="Cysteine persulfide intermediate" evidence="9">
    <location>
        <position position="235"/>
    </location>
</feature>
<sequence length="389" mass="44472">MFSHGKSVYRNPFADCRKPNCRYFAFAKRPADKKRRNGLIPFYLYSLVGKKLAVLLSGGIDSSVVTYLVKKENPDAKVVAFTLLLYGNEKDLENAQKVCQFLGIPCKVLDLRKPFRERVISYFLNEYRKGRTPNPCAVCNWEIKLGLAVDILTEQGFEKIYTGHYVRKVNFLGYTTLARPKDRGKDQSYFLALLKPERLKYLEFPLGDFTKEEVRQIAKEVNLPTKSRKESQDICFLEGQKLKDFLLQHFPPEEGVFLYKGKVVGRHQGYFTYTIGQRRGLGLRLGKPVYVIGIDAKTNTVFVGDKEELLTRRVNLVGVNCFIPLREIQRLKLWGQIRYRTPAKEVEKLEETPEGLKVTFKQPFSGVAKGQIGALYLDNEILACGGVIS</sequence>
<evidence type="ECO:0000259" key="11">
    <source>
        <dbReference type="Pfam" id="PF20259"/>
    </source>
</evidence>